<feature type="region of interest" description="Disordered" evidence="5">
    <location>
        <begin position="264"/>
        <end position="285"/>
    </location>
</feature>
<dbReference type="Pfam" id="PF01119">
    <property type="entry name" value="DNA_mis_repair"/>
    <property type="match status" value="1"/>
</dbReference>
<dbReference type="GO" id="GO:0140664">
    <property type="term" value="F:ATP-dependent DNA damage sensor activity"/>
    <property type="evidence" value="ECO:0007669"/>
    <property type="project" value="InterPro"/>
</dbReference>
<evidence type="ECO:0000256" key="5">
    <source>
        <dbReference type="SAM" id="MobiDB-lite"/>
    </source>
</evidence>
<evidence type="ECO:0000256" key="2">
    <source>
        <dbReference type="ARBA" id="ARBA00022763"/>
    </source>
</evidence>
<dbReference type="Pfam" id="PF08676">
    <property type="entry name" value="MutL_C"/>
    <property type="match status" value="1"/>
</dbReference>
<dbReference type="InterPro" id="IPR002099">
    <property type="entry name" value="MutL/Mlh/PMS"/>
</dbReference>
<sequence>MNEGEPGTGSASGSDASSIRHLDERTVQRIAAGEVVERPASVVKELVENALDAGADRIAVSVTDGGTSRIRVRDNGVGIPPAQLPDAVAEHATSKIADIEDLDAGVGTLGFRGEALYTIGAVSRLTVRSRPRPDAHDSVRGDEGDGGRTDVDVAPDAGAELTVEGGEVGAVQPAGCPVGTTVEVADLFFNTPARRKFLKTNATEFDHVNRVVTQYALANPDVAVSLEHDGRETFATQGNGDLESAVLAVYGRDVATSMIPVEYTVDDETPDPGESESSSPLAGTPIERVHGLVSHPETTRANREYLSTFVNDRYVTTSILRNAVVDAYGGQLAPDRYPFAVLFVELPAGTVDVNVHPRKLEIRFDEPAAVRETVSAAVESALLDHGVIRSTAPRGRSAPAETSVSPGEGASADEEAVGGAGTRHEQVADAAGGADATEANATDDPDGADGGGVSEVSPTDGDAWSVSGLGDSDPTPRPESGTMTDDASIDADADADAATPPSPRRWQSDEDGAASGDVEGETNTAKSETTAETETNAGATEPDRTDSVGTPDRTDRDSGSIRAPTDQGTLPGAGDGSAGSTADPTAADPAAADPAAADPAATDPAATNPATAEAGETGPIDGTTAVERAYDSLPRLRILGQHRETYVVAESPEGLVLIDQHAADERVNYERLQDVFADGAPAQALAEPVSIEVTAREAALFKEFLGDLDEVGFRAERAGDREIVVKAVPAVFDATLDPELLRDVLGSLVDETSADDAPVSDVVDELLADLACYPSVTGNTSLTEGSIVELLAALDDCMNPYACPHGRPVIIAFDDGEIADRFERDYPGHAGRRRD</sequence>
<dbReference type="Gene3D" id="3.30.1540.20">
    <property type="entry name" value="MutL, C-terminal domain, dimerisation subdomain"/>
    <property type="match status" value="1"/>
</dbReference>
<dbReference type="HAMAP" id="MF_00149">
    <property type="entry name" value="DNA_mis_repair"/>
    <property type="match status" value="1"/>
</dbReference>
<evidence type="ECO:0000313" key="8">
    <source>
        <dbReference type="EMBL" id="SEH38724.1"/>
    </source>
</evidence>
<comment type="function">
    <text evidence="4">This protein is involved in the repair of mismatches in DNA. It is required for dam-dependent methyl-directed DNA mismatch repair. May act as a 'molecular matchmaker', a protein that promotes the formation of a stable complex between two or more DNA-binding proteins in an ATP-dependent manner without itself being part of a final effector complex.</text>
</comment>
<dbReference type="SUPFAM" id="SSF55874">
    <property type="entry name" value="ATPase domain of HSP90 chaperone/DNA topoisomerase II/histidine kinase"/>
    <property type="match status" value="1"/>
</dbReference>
<dbReference type="InterPro" id="IPR014721">
    <property type="entry name" value="Ribsml_uS5_D2-typ_fold_subgr"/>
</dbReference>
<feature type="compositionally biased region" description="Basic and acidic residues" evidence="5">
    <location>
        <begin position="541"/>
        <end position="559"/>
    </location>
</feature>
<dbReference type="InterPro" id="IPR020667">
    <property type="entry name" value="DNA_mismatch_repair_MutL"/>
</dbReference>
<evidence type="ECO:0000256" key="4">
    <source>
        <dbReference type="HAMAP-Rule" id="MF_00149"/>
    </source>
</evidence>
<evidence type="ECO:0000259" key="7">
    <source>
        <dbReference type="SMART" id="SM01340"/>
    </source>
</evidence>
<dbReference type="Gene3D" id="3.30.565.10">
    <property type="entry name" value="Histidine kinase-like ATPase, C-terminal domain"/>
    <property type="match status" value="1"/>
</dbReference>
<dbReference type="RefSeq" id="WP_092813572.1">
    <property type="nucleotide sequence ID" value="NZ_FNWU01000001.1"/>
</dbReference>
<dbReference type="GO" id="GO:0032300">
    <property type="term" value="C:mismatch repair complex"/>
    <property type="evidence" value="ECO:0007669"/>
    <property type="project" value="InterPro"/>
</dbReference>
<feature type="compositionally biased region" description="Acidic residues" evidence="5">
    <location>
        <begin position="264"/>
        <end position="274"/>
    </location>
</feature>
<dbReference type="InterPro" id="IPR003594">
    <property type="entry name" value="HATPase_dom"/>
</dbReference>
<evidence type="ECO:0000256" key="3">
    <source>
        <dbReference type="ARBA" id="ARBA00023204"/>
    </source>
</evidence>
<reference evidence="8 9" key="1">
    <citation type="submission" date="2016-10" db="EMBL/GenBank/DDBJ databases">
        <authorList>
            <person name="de Groot N.N."/>
        </authorList>
    </citation>
    <scope>NUCLEOTIDE SEQUENCE [LARGE SCALE GENOMIC DNA]</scope>
    <source>
        <strain evidence="8 9">IBRC-M10418</strain>
    </source>
</reference>
<keyword evidence="9" id="KW-1185">Reference proteome</keyword>
<proteinExistence type="inferred from homology"/>
<dbReference type="GO" id="GO:0016887">
    <property type="term" value="F:ATP hydrolysis activity"/>
    <property type="evidence" value="ECO:0007669"/>
    <property type="project" value="InterPro"/>
</dbReference>
<dbReference type="PROSITE" id="PS00058">
    <property type="entry name" value="DNA_MISMATCH_REPAIR_1"/>
    <property type="match status" value="1"/>
</dbReference>
<feature type="compositionally biased region" description="Low complexity" evidence="5">
    <location>
        <begin position="521"/>
        <end position="540"/>
    </location>
</feature>
<feature type="region of interest" description="Disordered" evidence="5">
    <location>
        <begin position="1"/>
        <end position="21"/>
    </location>
</feature>
<dbReference type="PANTHER" id="PTHR10073">
    <property type="entry name" value="DNA MISMATCH REPAIR PROTEIN MLH, PMS, MUTL"/>
    <property type="match status" value="1"/>
</dbReference>
<dbReference type="EMBL" id="FNWU01000001">
    <property type="protein sequence ID" value="SEH38724.1"/>
    <property type="molecule type" value="Genomic_DNA"/>
</dbReference>
<dbReference type="CDD" id="cd00782">
    <property type="entry name" value="MutL_Trans"/>
    <property type="match status" value="1"/>
</dbReference>
<dbReference type="InterPro" id="IPR037198">
    <property type="entry name" value="MutL_C_sf"/>
</dbReference>
<feature type="compositionally biased region" description="Low complexity" evidence="5">
    <location>
        <begin position="578"/>
        <end position="612"/>
    </location>
</feature>
<dbReference type="InterPro" id="IPR020568">
    <property type="entry name" value="Ribosomal_Su5_D2-typ_SF"/>
</dbReference>
<feature type="region of interest" description="Disordered" evidence="5">
    <location>
        <begin position="390"/>
        <end position="623"/>
    </location>
</feature>
<feature type="domain" description="MutL C-terminal dimerisation" evidence="6">
    <location>
        <begin position="638"/>
        <end position="782"/>
    </location>
</feature>
<dbReference type="SUPFAM" id="SSF118116">
    <property type="entry name" value="DNA mismatch repair protein MutL"/>
    <property type="match status" value="1"/>
</dbReference>
<dbReference type="SMART" id="SM00853">
    <property type="entry name" value="MutL_C"/>
    <property type="match status" value="1"/>
</dbReference>
<dbReference type="GO" id="GO:0030983">
    <property type="term" value="F:mismatched DNA binding"/>
    <property type="evidence" value="ECO:0007669"/>
    <property type="project" value="InterPro"/>
</dbReference>
<dbReference type="AlphaFoldDB" id="A0A1H6HRW9"/>
<dbReference type="NCBIfam" id="TIGR00585">
    <property type="entry name" value="mutl"/>
    <property type="match status" value="1"/>
</dbReference>
<dbReference type="STRING" id="1267564.SAMN05192561_101410"/>
<keyword evidence="2 4" id="KW-0227">DNA damage</keyword>
<comment type="similarity">
    <text evidence="1 4">Belongs to the DNA mismatch repair MutL/HexB family.</text>
</comment>
<feature type="domain" description="DNA mismatch repair protein S5" evidence="7">
    <location>
        <begin position="246"/>
        <end position="383"/>
    </location>
</feature>
<evidence type="ECO:0000259" key="6">
    <source>
        <dbReference type="SMART" id="SM00853"/>
    </source>
</evidence>
<dbReference type="InterPro" id="IPR042121">
    <property type="entry name" value="MutL_C_regsub"/>
</dbReference>
<dbReference type="Gene3D" id="3.30.230.10">
    <property type="match status" value="1"/>
</dbReference>
<evidence type="ECO:0000313" key="9">
    <source>
        <dbReference type="Proteomes" id="UP000199215"/>
    </source>
</evidence>
<dbReference type="Proteomes" id="UP000199215">
    <property type="component" value="Unassembled WGS sequence"/>
</dbReference>
<dbReference type="InterPro" id="IPR014762">
    <property type="entry name" value="DNA_mismatch_repair_CS"/>
</dbReference>
<feature type="compositionally biased region" description="Low complexity" evidence="5">
    <location>
        <begin position="428"/>
        <end position="440"/>
    </location>
</feature>
<dbReference type="OrthoDB" id="146201at2157"/>
<dbReference type="CDD" id="cd16926">
    <property type="entry name" value="HATPase_MutL-MLH-PMS-like"/>
    <property type="match status" value="1"/>
</dbReference>
<dbReference type="InterPro" id="IPR038973">
    <property type="entry name" value="MutL/Mlh/Pms-like"/>
</dbReference>
<dbReference type="Gene3D" id="3.30.1370.100">
    <property type="entry name" value="MutL, C-terminal domain, regulatory subdomain"/>
    <property type="match status" value="1"/>
</dbReference>
<dbReference type="SUPFAM" id="SSF54211">
    <property type="entry name" value="Ribosomal protein S5 domain 2-like"/>
    <property type="match status" value="1"/>
</dbReference>
<evidence type="ECO:0000256" key="1">
    <source>
        <dbReference type="ARBA" id="ARBA00006082"/>
    </source>
</evidence>
<dbReference type="InterPro" id="IPR042120">
    <property type="entry name" value="MutL_C_dimsub"/>
</dbReference>
<feature type="region of interest" description="Disordered" evidence="5">
    <location>
        <begin position="128"/>
        <end position="150"/>
    </location>
</feature>
<gene>
    <name evidence="4" type="primary">mutL</name>
    <name evidence="8" type="ORF">SAMN05192561_101410</name>
</gene>
<name>A0A1H6HRW9_9EURY</name>
<dbReference type="InterPro" id="IPR014790">
    <property type="entry name" value="MutL_C"/>
</dbReference>
<dbReference type="GO" id="GO:0005524">
    <property type="term" value="F:ATP binding"/>
    <property type="evidence" value="ECO:0007669"/>
    <property type="project" value="InterPro"/>
</dbReference>
<accession>A0A1H6HRW9</accession>
<dbReference type="Pfam" id="PF02518">
    <property type="entry name" value="HATPase_c"/>
    <property type="match status" value="1"/>
</dbReference>
<dbReference type="InterPro" id="IPR013507">
    <property type="entry name" value="DNA_mismatch_S5_2-like"/>
</dbReference>
<dbReference type="PANTHER" id="PTHR10073:SF12">
    <property type="entry name" value="DNA MISMATCH REPAIR PROTEIN MLH1"/>
    <property type="match status" value="1"/>
</dbReference>
<dbReference type="InterPro" id="IPR036890">
    <property type="entry name" value="HATPase_C_sf"/>
</dbReference>
<protein>
    <recommendedName>
        <fullName evidence="4">DNA mismatch repair protein MutL</fullName>
    </recommendedName>
</protein>
<keyword evidence="3 4" id="KW-0234">DNA repair</keyword>
<dbReference type="GO" id="GO:0006298">
    <property type="term" value="P:mismatch repair"/>
    <property type="evidence" value="ECO:0007669"/>
    <property type="project" value="UniProtKB-UniRule"/>
</dbReference>
<organism evidence="8 9">
    <name type="scientific">Halopenitus malekzadehii</name>
    <dbReference type="NCBI Taxonomy" id="1267564"/>
    <lineage>
        <taxon>Archaea</taxon>
        <taxon>Methanobacteriati</taxon>
        <taxon>Methanobacteriota</taxon>
        <taxon>Stenosarchaea group</taxon>
        <taxon>Halobacteria</taxon>
        <taxon>Halobacteriales</taxon>
        <taxon>Haloferacaceae</taxon>
        <taxon>Halopenitus</taxon>
    </lineage>
</organism>
<dbReference type="FunFam" id="3.30.565.10:FF:000003">
    <property type="entry name" value="DNA mismatch repair endonuclease MutL"/>
    <property type="match status" value="1"/>
</dbReference>
<feature type="compositionally biased region" description="Basic and acidic residues" evidence="5">
    <location>
        <begin position="131"/>
        <end position="150"/>
    </location>
</feature>
<dbReference type="SMART" id="SM01340">
    <property type="entry name" value="DNA_mis_repair"/>
    <property type="match status" value="1"/>
</dbReference>